<dbReference type="Gene3D" id="1.25.40.10">
    <property type="entry name" value="Tetratricopeptide repeat domain"/>
    <property type="match status" value="5"/>
</dbReference>
<feature type="repeat" description="TPR" evidence="1">
    <location>
        <begin position="862"/>
        <end position="895"/>
    </location>
</feature>
<dbReference type="InParanoid" id="C3ZRM3"/>
<feature type="repeat" description="TPR" evidence="1">
    <location>
        <begin position="741"/>
        <end position="774"/>
    </location>
</feature>
<dbReference type="InterPro" id="IPR011990">
    <property type="entry name" value="TPR-like_helical_dom_sf"/>
</dbReference>
<dbReference type="Pfam" id="PF13424">
    <property type="entry name" value="TPR_12"/>
    <property type="match status" value="8"/>
</dbReference>
<keyword evidence="1" id="KW-0802">TPR repeat</keyword>
<feature type="repeat" description="TPR" evidence="1">
    <location>
        <begin position="418"/>
        <end position="451"/>
    </location>
</feature>
<dbReference type="SUPFAM" id="SSF48452">
    <property type="entry name" value="TPR-like"/>
    <property type="match status" value="3"/>
</dbReference>
<dbReference type="InterPro" id="IPR011029">
    <property type="entry name" value="DEATH-like_dom_sf"/>
</dbReference>
<feature type="region of interest" description="Disordered" evidence="2">
    <location>
        <begin position="83"/>
        <end position="151"/>
    </location>
</feature>
<sequence length="957" mass="108281">MAHLSSLAQLYLKIADNLSSDDVRKLKALLVHDEILGIAKVEHAEPIEIFTMLKNDMIIGEGNLGLLVHILRSLGKRRLAEEAERLEQAQQTEGSKPQDKSVTGQPEEKGPEDSASDDSGEEYSTPRSSTPENTEEKEAIGASASTAASGDDIEKQQLASLHIKELARLTDEPKTTAPGPQSGPNSSTDERDAEVKLSSLQAELNTDVVKGDKEKQFDLCCQIGDLYRTKLHNLQAALVYYQNMLECSESLAGDPNSSKTYNRLGITYDILGEQQEAVRSHEKTLKIYKATENNEICVAYKNLASSFQLSGKVSDAKDNYKSALAAARKAGNKPEEMDIYCKLGDLYRKQLNNPHVSHKYYTKVLSLARDMGKTYWEMLAYNRLGVVCQNMQDYELALEWNRTALKMSLSDGDEKDQIQGHVNVGDAYRNLGNKEQATFHFETALQMAQQTEDRYGQMQVYVGMGDLQREQLHSPRTAIQYYEQALALARELGDRNQEGVAYNRLGHAQFDMGEYEAALEGYQRVLKIQEHVDDKKALFIQYLTVGNAYRFLGKLDQATSHLNSALQLAQQTGDQQGQMQVYFSIGEMQKDQLHSPRTAIQYYEQYLALARQLGDRGKEGVANNKLGRAHYVMGEYEAALEWYEKHLKISKERDDKKEEVRAHTDVGDAYRCLGKIEQALSYFDTALQIAQQTEDLHGQMIVYLKMGDMQRKQLHSPRTAIQYYEQYLALATRLGNRGEEGAAYNRLGRAHFAMEEYEAALEWDKKDLKIRQETGDKANLLITHNCIADSYKALRKLDLAKSHYQSSMTIAKETGNMQQQMEINLWLGDLHRKELHEPQVSHEYYAMMLTLARDMENKDKGRLAYNRLGRVHYEIGEYAAALDWDKKDLKMSQENGDKTAQVTAHKNIAASYQALDKSDLARSHYESAMTLAKETGNKQEQEVIAKRMKGLQTCIVS</sequence>
<feature type="repeat" description="TPR" evidence="1">
    <location>
        <begin position="539"/>
        <end position="572"/>
    </location>
</feature>
<feature type="domain" description="DED" evidence="3">
    <location>
        <begin position="6"/>
        <end position="85"/>
    </location>
</feature>
<reference evidence="4" key="1">
    <citation type="journal article" date="2008" name="Nature">
        <title>The amphioxus genome and the evolution of the chordate karyotype.</title>
        <authorList>
            <consortium name="US DOE Joint Genome Institute (JGI-PGF)"/>
            <person name="Putnam N.H."/>
            <person name="Butts T."/>
            <person name="Ferrier D.E.K."/>
            <person name="Furlong R.F."/>
            <person name="Hellsten U."/>
            <person name="Kawashima T."/>
            <person name="Robinson-Rechavi M."/>
            <person name="Shoguchi E."/>
            <person name="Terry A."/>
            <person name="Yu J.-K."/>
            <person name="Benito-Gutierrez E.L."/>
            <person name="Dubchak I."/>
            <person name="Garcia-Fernandez J."/>
            <person name="Gibson-Brown J.J."/>
            <person name="Grigoriev I.V."/>
            <person name="Horton A.C."/>
            <person name="de Jong P.J."/>
            <person name="Jurka J."/>
            <person name="Kapitonov V.V."/>
            <person name="Kohara Y."/>
            <person name="Kuroki Y."/>
            <person name="Lindquist E."/>
            <person name="Lucas S."/>
            <person name="Osoegawa K."/>
            <person name="Pennacchio L.A."/>
            <person name="Salamov A.A."/>
            <person name="Satou Y."/>
            <person name="Sauka-Spengler T."/>
            <person name="Schmutz J."/>
            <person name="Shin-I T."/>
            <person name="Toyoda A."/>
            <person name="Bronner-Fraser M."/>
            <person name="Fujiyama A."/>
            <person name="Holland L.Z."/>
            <person name="Holland P.W.H."/>
            <person name="Satoh N."/>
            <person name="Rokhsar D.S."/>
        </authorList>
    </citation>
    <scope>NUCLEOTIDE SEQUENCE [LARGE SCALE GENOMIC DNA]</scope>
    <source>
        <strain evidence="4">S238N-H82</strain>
        <tissue evidence="4">Testes</tissue>
    </source>
</reference>
<feature type="compositionally biased region" description="Polar residues" evidence="2">
    <location>
        <begin position="92"/>
        <end position="104"/>
    </location>
</feature>
<accession>C3ZRM3</accession>
<protein>
    <recommendedName>
        <fullName evidence="3">DED domain-containing protein</fullName>
    </recommendedName>
</protein>
<feature type="compositionally biased region" description="Low complexity" evidence="2">
    <location>
        <begin position="140"/>
        <end position="150"/>
    </location>
</feature>
<dbReference type="SMART" id="SM00028">
    <property type="entry name" value="TPR"/>
    <property type="match status" value="14"/>
</dbReference>
<feature type="compositionally biased region" description="Polar residues" evidence="2">
    <location>
        <begin position="178"/>
        <end position="187"/>
    </location>
</feature>
<dbReference type="PROSITE" id="PS50005">
    <property type="entry name" value="TPR"/>
    <property type="match status" value="8"/>
</dbReference>
<evidence type="ECO:0000313" key="4">
    <source>
        <dbReference type="EMBL" id="EEN44823.1"/>
    </source>
</evidence>
<dbReference type="Gene3D" id="1.10.533.10">
    <property type="entry name" value="Death Domain, Fas"/>
    <property type="match status" value="1"/>
</dbReference>
<name>C3ZRM3_BRAFL</name>
<feature type="region of interest" description="Disordered" evidence="2">
    <location>
        <begin position="168"/>
        <end position="195"/>
    </location>
</feature>
<dbReference type="AlphaFoldDB" id="C3ZRM3"/>
<dbReference type="PANTHER" id="PTHR10098:SF106">
    <property type="entry name" value="TETRATRICOPEPTIDE REPEAT PROTEIN 28-LIKE PROTEIN"/>
    <property type="match status" value="1"/>
</dbReference>
<evidence type="ECO:0000256" key="2">
    <source>
        <dbReference type="SAM" id="MobiDB-lite"/>
    </source>
</evidence>
<dbReference type="PANTHER" id="PTHR10098">
    <property type="entry name" value="RAPSYN-RELATED"/>
    <property type="match status" value="1"/>
</dbReference>
<dbReference type="eggNOG" id="KOG0548">
    <property type="taxonomic scope" value="Eukaryota"/>
</dbReference>
<dbReference type="GO" id="GO:0042981">
    <property type="term" value="P:regulation of apoptotic process"/>
    <property type="evidence" value="ECO:0007669"/>
    <property type="project" value="InterPro"/>
</dbReference>
<dbReference type="STRING" id="7739.C3ZRM3"/>
<organism>
    <name type="scientific">Branchiostoma floridae</name>
    <name type="common">Florida lancelet</name>
    <name type="synonym">Amphioxus</name>
    <dbReference type="NCBI Taxonomy" id="7739"/>
    <lineage>
        <taxon>Eukaryota</taxon>
        <taxon>Metazoa</taxon>
        <taxon>Chordata</taxon>
        <taxon>Cephalochordata</taxon>
        <taxon>Leptocardii</taxon>
        <taxon>Amphioxiformes</taxon>
        <taxon>Branchiostomatidae</taxon>
        <taxon>Branchiostoma</taxon>
    </lineage>
</organism>
<feature type="repeat" description="TPR" evidence="1">
    <location>
        <begin position="620"/>
        <end position="653"/>
    </location>
</feature>
<feature type="repeat" description="TPR" evidence="1">
    <location>
        <begin position="499"/>
        <end position="532"/>
    </location>
</feature>
<feature type="repeat" description="TPR" evidence="1">
    <location>
        <begin position="258"/>
        <end position="291"/>
    </location>
</feature>
<dbReference type="PROSITE" id="PS50168">
    <property type="entry name" value="DED"/>
    <property type="match status" value="1"/>
</dbReference>
<evidence type="ECO:0000256" key="1">
    <source>
        <dbReference type="PROSITE-ProRule" id="PRU00339"/>
    </source>
</evidence>
<proteinExistence type="predicted"/>
<dbReference type="SUPFAM" id="SSF47986">
    <property type="entry name" value="DEATH domain"/>
    <property type="match status" value="1"/>
</dbReference>
<dbReference type="EMBL" id="GG666666">
    <property type="protein sequence ID" value="EEN44823.1"/>
    <property type="molecule type" value="Genomic_DNA"/>
</dbReference>
<dbReference type="CDD" id="cd00045">
    <property type="entry name" value="DED"/>
    <property type="match status" value="1"/>
</dbReference>
<dbReference type="InterPro" id="IPR019734">
    <property type="entry name" value="TPR_rpt"/>
</dbReference>
<dbReference type="InterPro" id="IPR001875">
    <property type="entry name" value="DED_dom"/>
</dbReference>
<evidence type="ECO:0000259" key="3">
    <source>
        <dbReference type="PROSITE" id="PS50168"/>
    </source>
</evidence>
<feature type="repeat" description="TPR" evidence="1">
    <location>
        <begin position="660"/>
        <end position="693"/>
    </location>
</feature>
<gene>
    <name evidence="4" type="ORF">BRAFLDRAFT_89757</name>
</gene>